<accession>A0A917ZUX4</accession>
<protein>
    <submittedName>
        <fullName evidence="2">Uncharacterized protein</fullName>
    </submittedName>
</protein>
<dbReference type="EMBL" id="BMMS01000016">
    <property type="protein sequence ID" value="GGO91455.1"/>
    <property type="molecule type" value="Genomic_DNA"/>
</dbReference>
<proteinExistence type="predicted"/>
<feature type="compositionally biased region" description="Basic and acidic residues" evidence="1">
    <location>
        <begin position="161"/>
        <end position="172"/>
    </location>
</feature>
<reference evidence="2" key="1">
    <citation type="journal article" date="2014" name="Int. J. Syst. Evol. Microbiol.">
        <title>Complete genome sequence of Corynebacterium casei LMG S-19264T (=DSM 44701T), isolated from a smear-ripened cheese.</title>
        <authorList>
            <consortium name="US DOE Joint Genome Institute (JGI-PGF)"/>
            <person name="Walter F."/>
            <person name="Albersmeier A."/>
            <person name="Kalinowski J."/>
            <person name="Ruckert C."/>
        </authorList>
    </citation>
    <scope>NUCLEOTIDE SEQUENCE</scope>
    <source>
        <strain evidence="2">CGMCC 4.7201</strain>
    </source>
</reference>
<feature type="region of interest" description="Disordered" evidence="1">
    <location>
        <begin position="39"/>
        <end position="63"/>
    </location>
</feature>
<feature type="region of interest" description="Disordered" evidence="1">
    <location>
        <begin position="99"/>
        <end position="119"/>
    </location>
</feature>
<dbReference type="Proteomes" id="UP000641932">
    <property type="component" value="Unassembled WGS sequence"/>
</dbReference>
<organism evidence="2 3">
    <name type="scientific">Wenjunlia tyrosinilytica</name>
    <dbReference type="NCBI Taxonomy" id="1544741"/>
    <lineage>
        <taxon>Bacteria</taxon>
        <taxon>Bacillati</taxon>
        <taxon>Actinomycetota</taxon>
        <taxon>Actinomycetes</taxon>
        <taxon>Kitasatosporales</taxon>
        <taxon>Streptomycetaceae</taxon>
        <taxon>Wenjunlia</taxon>
    </lineage>
</organism>
<evidence type="ECO:0000313" key="2">
    <source>
        <dbReference type="EMBL" id="GGO91455.1"/>
    </source>
</evidence>
<dbReference type="AlphaFoldDB" id="A0A917ZUX4"/>
<gene>
    <name evidence="2" type="ORF">GCM10012280_39350</name>
</gene>
<comment type="caution">
    <text evidence="2">The sequence shown here is derived from an EMBL/GenBank/DDBJ whole genome shotgun (WGS) entry which is preliminary data.</text>
</comment>
<reference evidence="2" key="2">
    <citation type="submission" date="2020-09" db="EMBL/GenBank/DDBJ databases">
        <authorList>
            <person name="Sun Q."/>
            <person name="Zhou Y."/>
        </authorList>
    </citation>
    <scope>NUCLEOTIDE SEQUENCE</scope>
    <source>
        <strain evidence="2">CGMCC 4.7201</strain>
    </source>
</reference>
<feature type="region of interest" description="Disordered" evidence="1">
    <location>
        <begin position="153"/>
        <end position="177"/>
    </location>
</feature>
<keyword evidence="3" id="KW-1185">Reference proteome</keyword>
<name>A0A917ZUX4_9ACTN</name>
<evidence type="ECO:0000256" key="1">
    <source>
        <dbReference type="SAM" id="MobiDB-lite"/>
    </source>
</evidence>
<sequence length="237" mass="25960">MHDLSLLPADGRMYGIGITMVRERFFTWARQPSLRVHAGTRRGHGCAAPGSRVRPSRGTPKHRRSWRAHTLRDHNLWAVAAYVTTRSGGGGDIRQARVAGAPRRAEGLPESPQEPSEPCRALAGGGRDVTLGVASSVVPGVVLGVVPGVVPGAPRTARRTTFRDRAPSRRTPDTVATGPLALTLGPREIFEHRFDQYTRYLDRVSIFLEIHSNVCLAQPFETNYRCLSGRTSREGPQ</sequence>
<evidence type="ECO:0000313" key="3">
    <source>
        <dbReference type="Proteomes" id="UP000641932"/>
    </source>
</evidence>